<gene>
    <name evidence="1" type="ORF">Vadar_002784</name>
</gene>
<proteinExistence type="predicted"/>
<sequence>MQRFESPKYFRRCPTRVFKASPPRNIGFPPSALPTAKASRMVYLKSQGNGCSFKRIQCTKAGLGDSIYRSITSKDYFDPDHFLSTMDLSSEHKILDLKNRIEASVAVWKRKMNARDGKSSWGLAQDPIQPGRYGYVYFQLYPIMFLHAVKDHKNFHFFAHIFMLKFAFQGPFILLVCKRCVGLVAIFAAVKRLDSFVNHNSKTPLWFDGFVVYCDDLANSSNMAPSVQTLYCLKCKYRVMQAVDGSTLTQNVVENSCQLCAMNMLVYQTSTFCSSCNRHIKHGLKIYWGVDEMGKQHCFCTSCFMGSP</sequence>
<comment type="caution">
    <text evidence="1">The sequence shown here is derived from an EMBL/GenBank/DDBJ whole genome shotgun (WGS) entry which is preliminary data.</text>
</comment>
<reference evidence="1 2" key="1">
    <citation type="journal article" date="2021" name="Hortic Res">
        <title>High-quality reference genome and annotation aids understanding of berry development for evergreen blueberry (Vaccinium darrowii).</title>
        <authorList>
            <person name="Yu J."/>
            <person name="Hulse-Kemp A.M."/>
            <person name="Babiker E."/>
            <person name="Staton M."/>
        </authorList>
    </citation>
    <scope>NUCLEOTIDE SEQUENCE [LARGE SCALE GENOMIC DNA]</scope>
    <source>
        <strain evidence="2">cv. NJ 8807/NJ 8810</strain>
        <tissue evidence="1">Young leaf</tissue>
    </source>
</reference>
<evidence type="ECO:0000313" key="1">
    <source>
        <dbReference type="EMBL" id="KAH7853465.1"/>
    </source>
</evidence>
<evidence type="ECO:0000313" key="2">
    <source>
        <dbReference type="Proteomes" id="UP000828048"/>
    </source>
</evidence>
<accession>A0ACB7YIT9</accession>
<name>A0ACB7YIT9_9ERIC</name>
<dbReference type="Proteomes" id="UP000828048">
    <property type="component" value="Chromosome 11"/>
</dbReference>
<keyword evidence="2" id="KW-1185">Reference proteome</keyword>
<organism evidence="1 2">
    <name type="scientific">Vaccinium darrowii</name>
    <dbReference type="NCBI Taxonomy" id="229202"/>
    <lineage>
        <taxon>Eukaryota</taxon>
        <taxon>Viridiplantae</taxon>
        <taxon>Streptophyta</taxon>
        <taxon>Embryophyta</taxon>
        <taxon>Tracheophyta</taxon>
        <taxon>Spermatophyta</taxon>
        <taxon>Magnoliopsida</taxon>
        <taxon>eudicotyledons</taxon>
        <taxon>Gunneridae</taxon>
        <taxon>Pentapetalae</taxon>
        <taxon>asterids</taxon>
        <taxon>Ericales</taxon>
        <taxon>Ericaceae</taxon>
        <taxon>Vaccinioideae</taxon>
        <taxon>Vaccinieae</taxon>
        <taxon>Vaccinium</taxon>
    </lineage>
</organism>
<dbReference type="EMBL" id="CM037161">
    <property type="protein sequence ID" value="KAH7853465.1"/>
    <property type="molecule type" value="Genomic_DNA"/>
</dbReference>
<protein>
    <submittedName>
        <fullName evidence="1">Uncharacterized protein</fullName>
    </submittedName>
</protein>